<dbReference type="SUPFAM" id="SSF53955">
    <property type="entry name" value="Lysozyme-like"/>
    <property type="match status" value="1"/>
</dbReference>
<dbReference type="GO" id="GO:0004222">
    <property type="term" value="F:metalloendopeptidase activity"/>
    <property type="evidence" value="ECO:0007669"/>
    <property type="project" value="TreeGrafter"/>
</dbReference>
<sequence>MTTHQLSIGSGLKFSTLFLSIFIASSSLYAAENTTSSVNTVTKKVVEKAAEEKKTEKAPTTVPFTGQSNNNLFPLQTHSVRQGAGRFGENRNGRSHGGVDINYATANKKNEKMVAINDGKVTFRGGTMNALVITLDNGDQIAYLHNQSNLVKVGQRVTRGQDVAIMGNSGTGPVHLHFSYAVPNKRAFAHHLKSDNVANSYKGSSSLKALINNGHDYTSKQMSLTNPAPYLPEDVLFVFGNAADQAMNPYLGNTMRTQWNALYSGVTGTTLQVPSCIQTRGGCTKVIHGKKFPKVALAGGQVGNMDAYAAANTAIAQGMADGSIPAEMANQDYVSPADLSRYMTPRTIFGGNAEEVALDTGDFNLSPSEQITKLGLSRFGNEGWAKNLSAMSMRGMLTEYLNMTTANNYLTKEQYRQQERIEALMAAYVAQRAQRFSGYVDRAYAATEEARVNAAVSDMPLERLFTEDFDYTTVTDSEDFSQILASAKGEVPRVCKGGIAQHRKLQQYPDLLPEIERVALKFGFNPNDLAAVIGFESGGFNPRGMNPNASATGLMQWTRMGIADISQSLFQKVGLYPKYAPSKNKKGHWGFGTTTESHRNTILSMSVTEQMSLGEAYLTVKVAQNRRWRNEYGNIALKDIRHLYPLVLGSATYVSPSEQYRINRGMDTNGDGKITPAEAATSPKFYPYLCQYFPKYP</sequence>
<dbReference type="Gene3D" id="1.10.530.10">
    <property type="match status" value="1"/>
</dbReference>
<organism evidence="4 5">
    <name type="scientific">Acinetobacter indicus</name>
    <dbReference type="NCBI Taxonomy" id="756892"/>
    <lineage>
        <taxon>Bacteria</taxon>
        <taxon>Pseudomonadati</taxon>
        <taxon>Pseudomonadota</taxon>
        <taxon>Gammaproteobacteria</taxon>
        <taxon>Moraxellales</taxon>
        <taxon>Moraxellaceae</taxon>
        <taxon>Acinetobacter</taxon>
    </lineage>
</organism>
<dbReference type="PANTHER" id="PTHR21666:SF270">
    <property type="entry name" value="MUREIN HYDROLASE ACTIVATOR ENVC"/>
    <property type="match status" value="1"/>
</dbReference>
<feature type="region of interest" description="Disordered" evidence="1">
    <location>
        <begin position="52"/>
        <end position="72"/>
    </location>
</feature>
<dbReference type="Proteomes" id="UP000503440">
    <property type="component" value="Plasmid pB18-1"/>
</dbReference>
<dbReference type="EMBL" id="CP044456">
    <property type="protein sequence ID" value="QIC71683.1"/>
    <property type="molecule type" value="Genomic_DNA"/>
</dbReference>
<dbReference type="RefSeq" id="WP_163146341.1">
    <property type="nucleotide sequence ID" value="NZ_CP044456.1"/>
</dbReference>
<accession>A0A6C0Y6C4</accession>
<reference evidence="4 5" key="1">
    <citation type="submission" date="2019-09" db="EMBL/GenBank/DDBJ databases">
        <title>Non-baumannii Acinetobacter spp. carrying blaNDM-1 isolated in China.</title>
        <authorList>
            <person name="Cui C."/>
            <person name="Chen C."/>
            <person name="Sun J."/>
            <person name="Liu Y."/>
        </authorList>
    </citation>
    <scope>NUCLEOTIDE SEQUENCE [LARGE SCALE GENOMIC DNA]</scope>
    <source>
        <strain evidence="4 5">B18</strain>
        <plasmid evidence="5">pb18-1</plasmid>
    </source>
</reference>
<feature type="chain" id="PRO_5025615459" evidence="2">
    <location>
        <begin position="31"/>
        <end position="697"/>
    </location>
</feature>
<evidence type="ECO:0000256" key="1">
    <source>
        <dbReference type="SAM" id="MobiDB-lite"/>
    </source>
</evidence>
<evidence type="ECO:0000259" key="3">
    <source>
        <dbReference type="Pfam" id="PF01551"/>
    </source>
</evidence>
<evidence type="ECO:0000313" key="5">
    <source>
        <dbReference type="Proteomes" id="UP000503440"/>
    </source>
</evidence>
<keyword evidence="2" id="KW-0732">Signal</keyword>
<dbReference type="CDD" id="cd12797">
    <property type="entry name" value="M23_peptidase"/>
    <property type="match status" value="1"/>
</dbReference>
<dbReference type="InterPro" id="IPR016047">
    <property type="entry name" value="M23ase_b-sheet_dom"/>
</dbReference>
<dbReference type="InterPro" id="IPR011055">
    <property type="entry name" value="Dup_hybrid_motif"/>
</dbReference>
<dbReference type="PANTHER" id="PTHR21666">
    <property type="entry name" value="PEPTIDASE-RELATED"/>
    <property type="match status" value="1"/>
</dbReference>
<dbReference type="SUPFAM" id="SSF51261">
    <property type="entry name" value="Duplicated hybrid motif"/>
    <property type="match status" value="1"/>
</dbReference>
<dbReference type="AlphaFoldDB" id="A0A6C0Y6C4"/>
<feature type="domain" description="M23ase beta-sheet core" evidence="3">
    <location>
        <begin position="95"/>
        <end position="181"/>
    </location>
</feature>
<evidence type="ECO:0000313" key="4">
    <source>
        <dbReference type="EMBL" id="QIC71683.1"/>
    </source>
</evidence>
<feature type="signal peptide" evidence="2">
    <location>
        <begin position="1"/>
        <end position="30"/>
    </location>
</feature>
<dbReference type="InterPro" id="IPR050570">
    <property type="entry name" value="Cell_wall_metabolism_enzyme"/>
</dbReference>
<dbReference type="InterPro" id="IPR023346">
    <property type="entry name" value="Lysozyme-like_dom_sf"/>
</dbReference>
<keyword evidence="4" id="KW-0614">Plasmid</keyword>
<dbReference type="Gene3D" id="2.70.70.10">
    <property type="entry name" value="Glucose Permease (Domain IIA)"/>
    <property type="match status" value="1"/>
</dbReference>
<evidence type="ECO:0000256" key="2">
    <source>
        <dbReference type="SAM" id="SignalP"/>
    </source>
</evidence>
<gene>
    <name evidence="4" type="ORF">FSC09_14910</name>
</gene>
<geneLocation type="plasmid" evidence="5">
    <name>pb18-1</name>
</geneLocation>
<protein>
    <submittedName>
        <fullName evidence="4">M23 family metallopeptidase</fullName>
    </submittedName>
</protein>
<proteinExistence type="predicted"/>
<dbReference type="Pfam" id="PF01551">
    <property type="entry name" value="Peptidase_M23"/>
    <property type="match status" value="1"/>
</dbReference>
<name>A0A6C0Y6C4_9GAMM</name>